<evidence type="ECO:0000256" key="1">
    <source>
        <dbReference type="ARBA" id="ARBA00006129"/>
    </source>
</evidence>
<dbReference type="SUPFAM" id="SSF53067">
    <property type="entry name" value="Actin-like ATPase domain"/>
    <property type="match status" value="1"/>
</dbReference>
<name>A0A560MFQ4_9BRAD</name>
<dbReference type="InterPro" id="IPR038152">
    <property type="entry name" value="Carbam_trans_C_sf"/>
</dbReference>
<dbReference type="Pfam" id="PF02543">
    <property type="entry name" value="Carbam_trans_N"/>
    <property type="match status" value="1"/>
</dbReference>
<dbReference type="Gene3D" id="3.30.420.40">
    <property type="match status" value="2"/>
</dbReference>
<evidence type="ECO:0000313" key="5">
    <source>
        <dbReference type="Proteomes" id="UP000321304"/>
    </source>
</evidence>
<evidence type="ECO:0000259" key="2">
    <source>
        <dbReference type="Pfam" id="PF02543"/>
    </source>
</evidence>
<dbReference type="PANTHER" id="PTHR34847:SF1">
    <property type="entry name" value="NODULATION PROTEIN U"/>
    <property type="match status" value="1"/>
</dbReference>
<proteinExistence type="inferred from homology"/>
<dbReference type="InterPro" id="IPR043129">
    <property type="entry name" value="ATPase_NBD"/>
</dbReference>
<dbReference type="GO" id="GO:0016740">
    <property type="term" value="F:transferase activity"/>
    <property type="evidence" value="ECO:0007669"/>
    <property type="project" value="UniProtKB-KW"/>
</dbReference>
<sequence>MATVIGISGFENSIPFKKQHWPGLEEREYRISQGHDSAAVLVVDGRIVAGAAEERFSRKKHTGDFPIGAIRYCLETAGLKPADIDVISHGFDYSPYKAAFMLDPTSARQYREVFSREKLLAQVDEHLPGFPAGKVHHVNHHLSHAASAYYTSGWEECLVVVLDGMGEVHAVTVYHAHDNAIDKLAEITAQDSIGILYSTLTLHLGFDFNSDEYKIMGLAPYGAPARHRAFFERTVELRDDGLIRIPLLRLNIERHDRETYGATRRHLGEHLIPARSPDSDVTDDHRDVAAALQECLDRVMLHICGHFGRSTGLRRLAMAGGVALNCTANGRLLQSGLFDEIYVQPAAGDDGSALGAALWSASRDRGVKNVRMPVPFLGPAHAQTEIDRALAETTGRIEITRFPDLDETCAVAARLIAAGRVLGWYRGRMEFGPRALGHRSILADPGHPEMRDRINAMVKMREAFRPFAPAVSLEEVHRWFEVPKGLELPYMIMTADVRPEHRAALPAITHVNGSARVQTVDVRDNPEFHALLRAVGRATGREMVLNTSFNVKGQPIVNTPREAIDTFLGTGIEYLFLENALVRRAGQR</sequence>
<evidence type="ECO:0000313" key="4">
    <source>
        <dbReference type="EMBL" id="TWC06170.1"/>
    </source>
</evidence>
<dbReference type="Proteomes" id="UP000321304">
    <property type="component" value="Unassembled WGS sequence"/>
</dbReference>
<dbReference type="InterPro" id="IPR051338">
    <property type="entry name" value="NodU/CmcH_Carbamoyltrnsfr"/>
</dbReference>
<feature type="domain" description="Carbamoyltransferase" evidence="2">
    <location>
        <begin position="35"/>
        <end position="358"/>
    </location>
</feature>
<dbReference type="Pfam" id="PF16861">
    <property type="entry name" value="Carbam_trans_C"/>
    <property type="match status" value="1"/>
</dbReference>
<dbReference type="AlphaFoldDB" id="A0A560MFQ4"/>
<organism evidence="4 5">
    <name type="scientific">Bradyrhizobium macuxiense</name>
    <dbReference type="NCBI Taxonomy" id="1755647"/>
    <lineage>
        <taxon>Bacteria</taxon>
        <taxon>Pseudomonadati</taxon>
        <taxon>Pseudomonadota</taxon>
        <taxon>Alphaproteobacteria</taxon>
        <taxon>Hyphomicrobiales</taxon>
        <taxon>Nitrobacteraceae</taxon>
        <taxon>Bradyrhizobium</taxon>
    </lineage>
</organism>
<dbReference type="RefSeq" id="WP_146985147.1">
    <property type="nucleotide sequence ID" value="NZ_VITY01000002.1"/>
</dbReference>
<feature type="domain" description="Carbamoyltransferase C-terminal" evidence="3">
    <location>
        <begin position="413"/>
        <end position="584"/>
    </location>
</feature>
<dbReference type="InterPro" id="IPR031730">
    <property type="entry name" value="Carbam_trans_C"/>
</dbReference>
<dbReference type="EMBL" id="VITY01000002">
    <property type="protein sequence ID" value="TWC06170.1"/>
    <property type="molecule type" value="Genomic_DNA"/>
</dbReference>
<dbReference type="Gene3D" id="3.90.870.20">
    <property type="entry name" value="Carbamoyltransferase, C-terminal domain"/>
    <property type="match status" value="1"/>
</dbReference>
<accession>A0A560MFQ4</accession>
<dbReference type="PANTHER" id="PTHR34847">
    <property type="entry name" value="NODULATION PROTEIN U"/>
    <property type="match status" value="1"/>
</dbReference>
<gene>
    <name evidence="4" type="ORF">FBZ93_102484</name>
</gene>
<comment type="caution">
    <text evidence="4">The sequence shown here is derived from an EMBL/GenBank/DDBJ whole genome shotgun (WGS) entry which is preliminary data.</text>
</comment>
<protein>
    <submittedName>
        <fullName evidence="4">Carbamoyltransferase</fullName>
    </submittedName>
</protein>
<keyword evidence="4" id="KW-0808">Transferase</keyword>
<dbReference type="OrthoDB" id="9780777at2"/>
<reference evidence="4 5" key="1">
    <citation type="submission" date="2019-06" db="EMBL/GenBank/DDBJ databases">
        <title>Genomic Encyclopedia of Type Strains, Phase IV (KMG-V): Genome sequencing to study the core and pangenomes of soil and plant-associated prokaryotes.</title>
        <authorList>
            <person name="Whitman W."/>
        </authorList>
    </citation>
    <scope>NUCLEOTIDE SEQUENCE [LARGE SCALE GENOMIC DNA]</scope>
    <source>
        <strain evidence="4 5">BR 10355</strain>
    </source>
</reference>
<comment type="similarity">
    <text evidence="1">Belongs to the NodU/CmcH family.</text>
</comment>
<evidence type="ECO:0000259" key="3">
    <source>
        <dbReference type="Pfam" id="PF16861"/>
    </source>
</evidence>
<dbReference type="InterPro" id="IPR003696">
    <property type="entry name" value="Carbtransf_dom"/>
</dbReference>
<keyword evidence="5" id="KW-1185">Reference proteome</keyword>